<dbReference type="GO" id="GO:0006364">
    <property type="term" value="P:rRNA processing"/>
    <property type="evidence" value="ECO:0007669"/>
    <property type="project" value="UniProtKB-ARBA"/>
</dbReference>
<evidence type="ECO:0000256" key="1">
    <source>
        <dbReference type="ARBA" id="ARBA00008348"/>
    </source>
</evidence>
<name>A0A096P8C2_OSTTA</name>
<dbReference type="Gene3D" id="3.10.290.10">
    <property type="entry name" value="RNA-binding S4 domain"/>
    <property type="match status" value="1"/>
</dbReference>
<dbReference type="Proteomes" id="UP000009170">
    <property type="component" value="Unassembled WGS sequence"/>
</dbReference>
<dbReference type="SUPFAM" id="SSF55174">
    <property type="entry name" value="Alpha-L RNA-binding motif"/>
    <property type="match status" value="1"/>
</dbReference>
<dbReference type="InParanoid" id="A0A096P8C2"/>
<evidence type="ECO:0000256" key="2">
    <source>
        <dbReference type="ARBA" id="ARBA00023235"/>
    </source>
</evidence>
<feature type="domain" description="Pseudouridine synthase RsuA/RluA-like" evidence="5">
    <location>
        <begin position="164"/>
        <end position="306"/>
    </location>
</feature>
<comment type="caution">
    <text evidence="7">The sequence shown here is derived from an EMBL/GenBank/DDBJ whole genome shotgun (WGS) entry which is preliminary data.</text>
</comment>
<dbReference type="KEGG" id="ota:OT_ostta17g00210"/>
<evidence type="ECO:0000256" key="3">
    <source>
        <dbReference type="PROSITE-ProRule" id="PRU00182"/>
    </source>
</evidence>
<sequence length="391" mass="42819">MASGVAARGCVVLARAGRGERAGTNGRGRGGGRAGRGGGWDAGRRAARPSPSPSASERAANDVTRHNVDVLRDLVRATPRDVDEKTTTAYAGEGFRLVRCMPHLKRREADDAVSAGRVLVNGELVRPSRRVVHGDVVTLDGKAMDWEPYAQSVESELGDARFVYLKYNKPRGVVCTMSDTERTSMFHALHHERKALGKDVRLFPVGRLDKDSSGLVLLTNDGRVSDALLDPERKAEKTYDVDVDRIVSEADARTLARGVVISTTQQRDLKETVAATLPCEVTKTGEKSLRFVLKEGRNRQIRKMCEVLSYDVERLHRTRIDDVALGDLEVGGVAPLDEDEVNALSARVDARASTPRESSKHTSESRRRRRAIDANPGGWGAKMFKERDASA</sequence>
<comment type="similarity">
    <text evidence="1">Belongs to the pseudouridine synthase RsuA family.</text>
</comment>
<proteinExistence type="inferred from homology"/>
<dbReference type="SUPFAM" id="SSF55120">
    <property type="entry name" value="Pseudouridine synthase"/>
    <property type="match status" value="1"/>
</dbReference>
<dbReference type="EMBL" id="CAID01000017">
    <property type="protein sequence ID" value="CEG00494.1"/>
    <property type="molecule type" value="Genomic_DNA"/>
</dbReference>
<reference evidence="7 8" key="2">
    <citation type="journal article" date="2014" name="BMC Genomics">
        <title>An improved genome of the model marine alga Ostreococcus tauri unfolds by assessing Illumina de novo assemblies.</title>
        <authorList>
            <person name="Blanc-Mathieu R."/>
            <person name="Verhelst B."/>
            <person name="Derelle E."/>
            <person name="Rombauts S."/>
            <person name="Bouget F.Y."/>
            <person name="Carre I."/>
            <person name="Chateau A."/>
            <person name="Eyre-Walker A."/>
            <person name="Grimsley N."/>
            <person name="Moreau H."/>
            <person name="Piegu B."/>
            <person name="Rivals E."/>
            <person name="Schackwitz W."/>
            <person name="Van de Peer Y."/>
            <person name="Piganeau G."/>
        </authorList>
    </citation>
    <scope>NUCLEOTIDE SEQUENCE [LARGE SCALE GENOMIC DNA]</scope>
    <source>
        <strain evidence="8">OTTH 0595 / CCAP 157/2 / RCC745</strain>
    </source>
</reference>
<dbReference type="GO" id="GO:0001522">
    <property type="term" value="P:pseudouridine synthesis"/>
    <property type="evidence" value="ECO:0007669"/>
    <property type="project" value="InterPro"/>
</dbReference>
<dbReference type="CDD" id="cd00165">
    <property type="entry name" value="S4"/>
    <property type="match status" value="1"/>
</dbReference>
<dbReference type="GO" id="GO:0003723">
    <property type="term" value="F:RNA binding"/>
    <property type="evidence" value="ECO:0007669"/>
    <property type="project" value="UniProtKB-KW"/>
</dbReference>
<dbReference type="InterPro" id="IPR042092">
    <property type="entry name" value="PsdUridine_s_RsuA/RluB/E/F_cat"/>
</dbReference>
<evidence type="ECO:0000256" key="4">
    <source>
        <dbReference type="SAM" id="MobiDB-lite"/>
    </source>
</evidence>
<dbReference type="Pfam" id="PF00849">
    <property type="entry name" value="PseudoU_synth_2"/>
    <property type="match status" value="1"/>
</dbReference>
<dbReference type="Gene3D" id="3.30.70.580">
    <property type="entry name" value="Pseudouridine synthase I, catalytic domain, N-terminal subdomain"/>
    <property type="match status" value="1"/>
</dbReference>
<protein>
    <submittedName>
        <fullName evidence="7">Pseudouridine synthase, RsuA/RluB/E/F, conserved site</fullName>
    </submittedName>
</protein>
<dbReference type="PANTHER" id="PTHR47683">
    <property type="entry name" value="PSEUDOURIDINE SYNTHASE FAMILY PROTEIN-RELATED"/>
    <property type="match status" value="1"/>
</dbReference>
<dbReference type="InterPro" id="IPR050343">
    <property type="entry name" value="RsuA_PseudoU_synthase"/>
</dbReference>
<dbReference type="PROSITE" id="PS01149">
    <property type="entry name" value="PSI_RSU"/>
    <property type="match status" value="1"/>
</dbReference>
<feature type="domain" description="RNA-binding S4" evidence="6">
    <location>
        <begin position="104"/>
        <end position="137"/>
    </location>
</feature>
<evidence type="ECO:0000313" key="8">
    <source>
        <dbReference type="Proteomes" id="UP000009170"/>
    </source>
</evidence>
<evidence type="ECO:0000259" key="5">
    <source>
        <dbReference type="Pfam" id="PF00849"/>
    </source>
</evidence>
<dbReference type="OrthoDB" id="440619at2759"/>
<dbReference type="InterPro" id="IPR036986">
    <property type="entry name" value="S4_RNA-bd_sf"/>
</dbReference>
<feature type="region of interest" description="Disordered" evidence="4">
    <location>
        <begin position="16"/>
        <end position="63"/>
    </location>
</feature>
<dbReference type="GO" id="GO:0009982">
    <property type="term" value="F:pseudouridine synthase activity"/>
    <property type="evidence" value="ECO:0007669"/>
    <property type="project" value="InterPro"/>
</dbReference>
<keyword evidence="8" id="KW-1185">Reference proteome</keyword>
<feature type="compositionally biased region" description="Gly residues" evidence="4">
    <location>
        <begin position="25"/>
        <end position="41"/>
    </location>
</feature>
<dbReference type="InterPro" id="IPR020103">
    <property type="entry name" value="PsdUridine_synth_cat_dom_sf"/>
</dbReference>
<gene>
    <name evidence="7" type="ORF">OT_ostta17g00210</name>
</gene>
<dbReference type="InterPro" id="IPR000748">
    <property type="entry name" value="PsdUridine_synth_RsuA/RluB/E/F"/>
</dbReference>
<keyword evidence="2" id="KW-0413">Isomerase</keyword>
<dbReference type="AlphaFoldDB" id="A0A096P8C2"/>
<reference evidence="8" key="1">
    <citation type="journal article" date="2006" name="Proc. Natl. Acad. Sci. U.S.A.">
        <title>Genome analysis of the smallest free-living eukaryote Ostreococcus tauri unveils many unique features.</title>
        <authorList>
            <person name="Derelle E."/>
            <person name="Ferraz C."/>
            <person name="Rombauts S."/>
            <person name="Rouze P."/>
            <person name="Worden A.Z."/>
            <person name="Robbens S."/>
            <person name="Partensky F."/>
            <person name="Degroeve S."/>
            <person name="Echeynie S."/>
            <person name="Cooke R."/>
            <person name="Saeys Y."/>
            <person name="Wuyts J."/>
            <person name="Jabbari K."/>
            <person name="Bowler C."/>
            <person name="Panaud O."/>
            <person name="Piegu B."/>
            <person name="Ball S.G."/>
            <person name="Ral J.-P."/>
            <person name="Bouget F.-Y."/>
            <person name="Piganeau G."/>
            <person name="De Baets B."/>
            <person name="Picard A."/>
            <person name="Delseny M."/>
            <person name="Demaille J."/>
            <person name="Van de Peer Y."/>
            <person name="Moreau H."/>
        </authorList>
    </citation>
    <scope>NUCLEOTIDE SEQUENCE [LARGE SCALE GENOMIC DNA]</scope>
    <source>
        <strain evidence="8">OTTH 0595 / CCAP 157/2 / RCC745</strain>
    </source>
</reference>
<dbReference type="InterPro" id="IPR018496">
    <property type="entry name" value="PsdUridine_synth_RsuA/RluB_CS"/>
</dbReference>
<evidence type="ECO:0000259" key="6">
    <source>
        <dbReference type="Pfam" id="PF01479"/>
    </source>
</evidence>
<accession>A0A096P8C2</accession>
<dbReference type="InterPro" id="IPR006145">
    <property type="entry name" value="PsdUridine_synth_RsuA/RluA"/>
</dbReference>
<evidence type="ECO:0000313" key="7">
    <source>
        <dbReference type="EMBL" id="CEG00494.1"/>
    </source>
</evidence>
<dbReference type="InterPro" id="IPR020094">
    <property type="entry name" value="TruA/RsuA/RluB/E/F_N"/>
</dbReference>
<dbReference type="GeneID" id="9838149"/>
<dbReference type="NCBIfam" id="TIGR00093">
    <property type="entry name" value="pseudouridine synthase"/>
    <property type="match status" value="1"/>
</dbReference>
<dbReference type="PANTHER" id="PTHR47683:SF2">
    <property type="entry name" value="RNA-BINDING S4 DOMAIN-CONTAINING PROTEIN"/>
    <property type="match status" value="1"/>
</dbReference>
<dbReference type="InterPro" id="IPR002942">
    <property type="entry name" value="S4_RNA-bd"/>
</dbReference>
<keyword evidence="3" id="KW-0694">RNA-binding</keyword>
<dbReference type="RefSeq" id="XP_003083786.2">
    <property type="nucleotide sequence ID" value="XM_003083738.2"/>
</dbReference>
<feature type="region of interest" description="Disordered" evidence="4">
    <location>
        <begin position="348"/>
        <end position="391"/>
    </location>
</feature>
<dbReference type="Gene3D" id="3.30.70.1560">
    <property type="entry name" value="Alpha-L RNA-binding motif"/>
    <property type="match status" value="1"/>
</dbReference>
<organism evidence="7 8">
    <name type="scientific">Ostreococcus tauri</name>
    <name type="common">Marine green alga</name>
    <dbReference type="NCBI Taxonomy" id="70448"/>
    <lineage>
        <taxon>Eukaryota</taxon>
        <taxon>Viridiplantae</taxon>
        <taxon>Chlorophyta</taxon>
        <taxon>Mamiellophyceae</taxon>
        <taxon>Mamiellales</taxon>
        <taxon>Bathycoccaceae</taxon>
        <taxon>Ostreococcus</taxon>
    </lineage>
</organism>
<dbReference type="Pfam" id="PF01479">
    <property type="entry name" value="S4"/>
    <property type="match status" value="1"/>
</dbReference>
<dbReference type="PROSITE" id="PS50889">
    <property type="entry name" value="S4"/>
    <property type="match status" value="1"/>
</dbReference>